<sequence length="292" mass="31484">MSESNQNTFPPARELEDDALVHSGTPTPLPSHTQPSTKSRRSLLIALVCVATVVVVALVMTMLVWKTSSSTPTSRATSASASAPATEETGAGRFTPVEQSDKVKKLIASQQRRQEGDPMAIGKVDAPVVMSVYSDYRCPHCLSFAREKIPALQKYVDNGTLRIEFSELPILGDQSTLAAKAAIAAGIQGKYLPFHDALFGSWKDGSHPDYTPQFLKGIAQEAGVPDLEKFAKDMESDTVASQVKATYDRGINKLGFEFVPSILVGEQFVDGSYPVDVFAQVVESEAKTKGSQ</sequence>
<feature type="compositionally biased region" description="Low complexity" evidence="6">
    <location>
        <begin position="70"/>
        <end position="92"/>
    </location>
</feature>
<dbReference type="Proteomes" id="UP001215216">
    <property type="component" value="Chromosome"/>
</dbReference>
<feature type="transmembrane region" description="Helical" evidence="7">
    <location>
        <begin position="43"/>
        <end position="65"/>
    </location>
</feature>
<evidence type="ECO:0000259" key="8">
    <source>
        <dbReference type="Pfam" id="PF13462"/>
    </source>
</evidence>
<keyword evidence="4" id="KW-1015">Disulfide bond</keyword>
<keyword evidence="7" id="KW-0472">Membrane</keyword>
<dbReference type="InterPro" id="IPR036249">
    <property type="entry name" value="Thioredoxin-like_sf"/>
</dbReference>
<evidence type="ECO:0000256" key="4">
    <source>
        <dbReference type="ARBA" id="ARBA00023157"/>
    </source>
</evidence>
<keyword evidence="2" id="KW-0732">Signal</keyword>
<evidence type="ECO:0000256" key="2">
    <source>
        <dbReference type="ARBA" id="ARBA00022729"/>
    </source>
</evidence>
<dbReference type="Gene3D" id="3.40.30.10">
    <property type="entry name" value="Glutaredoxin"/>
    <property type="match status" value="1"/>
</dbReference>
<gene>
    <name evidence="9" type="ORF">P7079_08210</name>
</gene>
<keyword evidence="10" id="KW-1185">Reference proteome</keyword>
<reference evidence="9 10" key="1">
    <citation type="submission" date="2023-03" db="EMBL/GenBank/DDBJ databases">
        <title>Complete genome of Arcanobacterium canis strain DSM 25104 isolated in 2010 from a canine otitis externa in Germany.</title>
        <authorList>
            <person name="Borowiak M."/>
            <person name="Kreitlow A."/>
            <person name="Malorny B."/>
            <person name="Laemmler C."/>
            <person name="Prenger-Berninghoff E."/>
            <person name="Ploetz M."/>
            <person name="Abdulmawjood A."/>
        </authorList>
    </citation>
    <scope>NUCLEOTIDE SEQUENCE [LARGE SCALE GENOMIC DNA]</scope>
    <source>
        <strain evidence="9 10">DSM 25104</strain>
    </source>
</reference>
<evidence type="ECO:0000313" key="9">
    <source>
        <dbReference type="EMBL" id="WFM83357.1"/>
    </source>
</evidence>
<organism evidence="9 10">
    <name type="scientific">Arcanobacterium canis</name>
    <dbReference type="NCBI Taxonomy" id="999183"/>
    <lineage>
        <taxon>Bacteria</taxon>
        <taxon>Bacillati</taxon>
        <taxon>Actinomycetota</taxon>
        <taxon>Actinomycetes</taxon>
        <taxon>Actinomycetales</taxon>
        <taxon>Actinomycetaceae</taxon>
        <taxon>Arcanobacterium</taxon>
    </lineage>
</organism>
<protein>
    <submittedName>
        <fullName evidence="9">Thioredoxin domain-containing protein</fullName>
    </submittedName>
</protein>
<dbReference type="InterPro" id="IPR012336">
    <property type="entry name" value="Thioredoxin-like_fold"/>
</dbReference>
<keyword evidence="7" id="KW-1133">Transmembrane helix</keyword>
<dbReference type="Pfam" id="PF13462">
    <property type="entry name" value="Thioredoxin_4"/>
    <property type="match status" value="1"/>
</dbReference>
<dbReference type="SUPFAM" id="SSF52833">
    <property type="entry name" value="Thioredoxin-like"/>
    <property type="match status" value="1"/>
</dbReference>
<accession>A0ABY8FYR6</accession>
<dbReference type="PANTHER" id="PTHR13887">
    <property type="entry name" value="GLUTATHIONE S-TRANSFERASE KAPPA"/>
    <property type="match status" value="1"/>
</dbReference>
<feature type="domain" description="Thioredoxin-like fold" evidence="8">
    <location>
        <begin position="116"/>
        <end position="282"/>
    </location>
</feature>
<evidence type="ECO:0000256" key="6">
    <source>
        <dbReference type="SAM" id="MobiDB-lite"/>
    </source>
</evidence>
<keyword evidence="5" id="KW-0676">Redox-active center</keyword>
<name>A0ABY8FYR6_9ACTO</name>
<dbReference type="EMBL" id="CP121208">
    <property type="protein sequence ID" value="WFM83357.1"/>
    <property type="molecule type" value="Genomic_DNA"/>
</dbReference>
<proteinExistence type="inferred from homology"/>
<keyword evidence="3" id="KW-0560">Oxidoreductase</keyword>
<dbReference type="RefSeq" id="WP_278012752.1">
    <property type="nucleotide sequence ID" value="NZ_CP121208.1"/>
</dbReference>
<evidence type="ECO:0000256" key="3">
    <source>
        <dbReference type="ARBA" id="ARBA00023002"/>
    </source>
</evidence>
<dbReference type="PANTHER" id="PTHR13887:SF14">
    <property type="entry name" value="DISULFIDE BOND FORMATION PROTEIN D"/>
    <property type="match status" value="1"/>
</dbReference>
<comment type="similarity">
    <text evidence="1">Belongs to the thioredoxin family. DsbA subfamily.</text>
</comment>
<feature type="region of interest" description="Disordered" evidence="6">
    <location>
        <begin position="70"/>
        <end position="96"/>
    </location>
</feature>
<evidence type="ECO:0000256" key="5">
    <source>
        <dbReference type="ARBA" id="ARBA00023284"/>
    </source>
</evidence>
<evidence type="ECO:0000256" key="7">
    <source>
        <dbReference type="SAM" id="Phobius"/>
    </source>
</evidence>
<keyword evidence="7" id="KW-0812">Transmembrane</keyword>
<evidence type="ECO:0000256" key="1">
    <source>
        <dbReference type="ARBA" id="ARBA00005791"/>
    </source>
</evidence>
<evidence type="ECO:0000313" key="10">
    <source>
        <dbReference type="Proteomes" id="UP001215216"/>
    </source>
</evidence>